<gene>
    <name evidence="2" type="ORF">PJF56_19480</name>
</gene>
<comment type="caution">
    <text evidence="2">The sequence shown here is derived from an EMBL/GenBank/DDBJ whole genome shotgun (WGS) entry which is preliminary data.</text>
</comment>
<evidence type="ECO:0000313" key="2">
    <source>
        <dbReference type="EMBL" id="MDJ1181046.1"/>
    </source>
</evidence>
<dbReference type="Proteomes" id="UP001231370">
    <property type="component" value="Unassembled WGS sequence"/>
</dbReference>
<protein>
    <submittedName>
        <fullName evidence="2">Methyltransferase</fullName>
    </submittedName>
</protein>
<reference evidence="2 3" key="1">
    <citation type="submission" date="2023-01" db="EMBL/GenBank/DDBJ databases">
        <title>Novel diversity within Roseofilum (Cyanobacteria; Desertifilaceae) from marine benthic mats with descriptions of four novel species.</title>
        <authorList>
            <person name="Wang Y."/>
            <person name="Berthold D.E."/>
            <person name="Hu J."/>
            <person name="Lefler F.W."/>
            <person name="Laughinghouse H.D. IV."/>
        </authorList>
    </citation>
    <scope>NUCLEOTIDE SEQUENCE [LARGE SCALE GENOMIC DNA]</scope>
    <source>
        <strain evidence="2 3">BLCC-M91</strain>
    </source>
</reference>
<dbReference type="EMBL" id="JAQPOK010000150">
    <property type="protein sequence ID" value="MDJ1181046.1"/>
    <property type="molecule type" value="Genomic_DNA"/>
</dbReference>
<dbReference type="Pfam" id="PF05175">
    <property type="entry name" value="MTS"/>
    <property type="match status" value="1"/>
</dbReference>
<dbReference type="RefSeq" id="WP_283764346.1">
    <property type="nucleotide sequence ID" value="NZ_JAQPOK010000150.1"/>
</dbReference>
<dbReference type="InterPro" id="IPR029063">
    <property type="entry name" value="SAM-dependent_MTases_sf"/>
</dbReference>
<feature type="domain" description="Methyltransferase small" evidence="1">
    <location>
        <begin position="68"/>
        <end position="149"/>
    </location>
</feature>
<dbReference type="GO" id="GO:0032259">
    <property type="term" value="P:methylation"/>
    <property type="evidence" value="ECO:0007669"/>
    <property type="project" value="UniProtKB-KW"/>
</dbReference>
<organism evidence="2 3">
    <name type="scientific">Roseofilum halophilum BLCC-M91</name>
    <dbReference type="NCBI Taxonomy" id="3022259"/>
    <lineage>
        <taxon>Bacteria</taxon>
        <taxon>Bacillati</taxon>
        <taxon>Cyanobacteriota</taxon>
        <taxon>Cyanophyceae</taxon>
        <taxon>Desertifilales</taxon>
        <taxon>Desertifilaceae</taxon>
        <taxon>Roseofilum</taxon>
        <taxon>Roseofilum halophilum</taxon>
    </lineage>
</organism>
<dbReference type="GO" id="GO:0008168">
    <property type="term" value="F:methyltransferase activity"/>
    <property type="evidence" value="ECO:0007669"/>
    <property type="project" value="UniProtKB-KW"/>
</dbReference>
<dbReference type="InterPro" id="IPR007848">
    <property type="entry name" value="Small_mtfrase_dom"/>
</dbReference>
<keyword evidence="2" id="KW-0489">Methyltransferase</keyword>
<keyword evidence="2" id="KW-0808">Transferase</keyword>
<dbReference type="Gene3D" id="3.40.50.150">
    <property type="entry name" value="Vaccinia Virus protein VP39"/>
    <property type="match status" value="1"/>
</dbReference>
<keyword evidence="3" id="KW-1185">Reference proteome</keyword>
<proteinExistence type="predicted"/>
<accession>A0ABT7BPF5</accession>
<name>A0ABT7BPF5_9CYAN</name>
<evidence type="ECO:0000313" key="3">
    <source>
        <dbReference type="Proteomes" id="UP001231370"/>
    </source>
</evidence>
<sequence length="246" mass="27960">MIKQEDVKIVLKQDETLKYDRQNYLEFHQELSSKDREIAILLRDEPIFDVLVPQGVFNPYGGIAAQAFMSGILNEDVLVKGKKVLDLGCGCGVIGLCCIVKDSSQVVFSDLHPNVLPLQNNALMREQDRVKVQDLCAGEAENSYDLVFMPFPSRSIDRPIDPSSYEMGILRNDDLVFRAIAQVGKVLVPSGEFVFFYRVFNDRFPLYLEVMSTLAEDFDLSSLKLLWYVREKTGHSLLLSVKKQEK</sequence>
<evidence type="ECO:0000259" key="1">
    <source>
        <dbReference type="Pfam" id="PF05175"/>
    </source>
</evidence>
<dbReference type="SUPFAM" id="SSF53335">
    <property type="entry name" value="S-adenosyl-L-methionine-dependent methyltransferases"/>
    <property type="match status" value="1"/>
</dbReference>